<dbReference type="InterPro" id="IPR004593">
    <property type="entry name" value="SbcD"/>
</dbReference>
<dbReference type="InterPro" id="IPR004843">
    <property type="entry name" value="Calcineurin-like_PHP"/>
</dbReference>
<keyword evidence="4" id="KW-0233">DNA recombination</keyword>
<evidence type="ECO:0000313" key="7">
    <source>
        <dbReference type="Proteomes" id="UP001209885"/>
    </source>
</evidence>
<dbReference type="Proteomes" id="UP001209885">
    <property type="component" value="Unassembled WGS sequence"/>
</dbReference>
<name>A0ABT3RKV1_9BACT</name>
<organism evidence="6 7">
    <name type="scientific">Mangrovivirga halotolerans</name>
    <dbReference type="NCBI Taxonomy" id="2993936"/>
    <lineage>
        <taxon>Bacteria</taxon>
        <taxon>Pseudomonadati</taxon>
        <taxon>Bacteroidota</taxon>
        <taxon>Cytophagia</taxon>
        <taxon>Cytophagales</taxon>
        <taxon>Mangrovivirgaceae</taxon>
        <taxon>Mangrovivirga</taxon>
    </lineage>
</organism>
<protein>
    <recommendedName>
        <fullName evidence="4">Nuclease SbcCD subunit D</fullName>
    </recommendedName>
</protein>
<dbReference type="InterPro" id="IPR050535">
    <property type="entry name" value="DNA_Repair-Maintenance_Comp"/>
</dbReference>
<dbReference type="Pfam" id="PF00149">
    <property type="entry name" value="Metallophos"/>
    <property type="match status" value="1"/>
</dbReference>
<dbReference type="CDD" id="cd00840">
    <property type="entry name" value="MPP_Mre11_N"/>
    <property type="match status" value="1"/>
</dbReference>
<keyword evidence="1 4" id="KW-0540">Nuclease</keyword>
<comment type="function">
    <text evidence="4">SbcCD cleaves DNA hairpin structures. These structures can inhibit DNA replication and are intermediates in certain DNA recombination reactions. The complex acts as a 3'-&gt;5' double strand exonuclease that can open hairpins. It also has a 5' single-strand endonuclease activity.</text>
</comment>
<keyword evidence="2 4" id="KW-0378">Hydrolase</keyword>
<evidence type="ECO:0000313" key="6">
    <source>
        <dbReference type="EMBL" id="MCX2742442.1"/>
    </source>
</evidence>
<dbReference type="PANTHER" id="PTHR30337">
    <property type="entry name" value="COMPONENT OF ATP-DEPENDENT DSDNA EXONUCLEASE"/>
    <property type="match status" value="1"/>
</dbReference>
<accession>A0ABT3RKV1</accession>
<evidence type="ECO:0000256" key="2">
    <source>
        <dbReference type="ARBA" id="ARBA00022801"/>
    </source>
</evidence>
<sequence length="406" mass="46450">MKILHTGDWHLGKKLHETDFEEDHKLFFEELYNIIVNKSIEVLIVSGDIFDFSNPPRSAEKLYYSFLLKLKNTCCKNIIITAGNHDGIQSLEAPKEILKLLNVDIIGTLSESADDQLIEINDHEGNLKFLIAAVPFLRDKDLLQVNEGRSYHDRTEEVRQGIITHYSELADHVTQKYGDDIPVLATGHLFVAGVEEKSDAVRDIQVGNLAGVHSSSFPERFGYIALGHIHRQQKLQGHANMWYCGSPLPLSFTEKNYEHSVLVTSLNNKGVFEQPEKITISTYRKLITVNNSLHNVLSELRSLDKEENNNYLIEAIITQENSDLDIPYQMSKISEELKFIKLVKYRTNITGKKELKKEDIPDLDDFTPEIIFNSLIKSENVEEEQVLIIKDLFKKAEELSNQERAE</sequence>
<evidence type="ECO:0000259" key="5">
    <source>
        <dbReference type="Pfam" id="PF00149"/>
    </source>
</evidence>
<keyword evidence="3 4" id="KW-0269">Exonuclease</keyword>
<dbReference type="NCBIfam" id="TIGR00619">
    <property type="entry name" value="sbcd"/>
    <property type="match status" value="1"/>
</dbReference>
<keyword evidence="4" id="KW-0235">DNA replication</keyword>
<dbReference type="RefSeq" id="WP_266054676.1">
    <property type="nucleotide sequence ID" value="NZ_JAPFQN010000001.1"/>
</dbReference>
<gene>
    <name evidence="4 6" type="primary">sbcD</name>
    <name evidence="6" type="ORF">OO013_01120</name>
</gene>
<evidence type="ECO:0000256" key="3">
    <source>
        <dbReference type="ARBA" id="ARBA00022839"/>
    </source>
</evidence>
<dbReference type="EMBL" id="JAPFQN010000001">
    <property type="protein sequence ID" value="MCX2742442.1"/>
    <property type="molecule type" value="Genomic_DNA"/>
</dbReference>
<feature type="domain" description="Calcineurin-like phosphoesterase" evidence="5">
    <location>
        <begin position="1"/>
        <end position="231"/>
    </location>
</feature>
<dbReference type="GO" id="GO:0004527">
    <property type="term" value="F:exonuclease activity"/>
    <property type="evidence" value="ECO:0007669"/>
    <property type="project" value="UniProtKB-KW"/>
</dbReference>
<dbReference type="PANTHER" id="PTHR30337:SF0">
    <property type="entry name" value="NUCLEASE SBCCD SUBUNIT D"/>
    <property type="match status" value="1"/>
</dbReference>
<dbReference type="InterPro" id="IPR041796">
    <property type="entry name" value="Mre11_N"/>
</dbReference>
<keyword evidence="7" id="KW-1185">Reference proteome</keyword>
<evidence type="ECO:0000256" key="1">
    <source>
        <dbReference type="ARBA" id="ARBA00022722"/>
    </source>
</evidence>
<comment type="subunit">
    <text evidence="4">Heterodimer of SbcC and SbcD.</text>
</comment>
<proteinExistence type="inferred from homology"/>
<comment type="similarity">
    <text evidence="4">Belongs to the SbcD family.</text>
</comment>
<dbReference type="SUPFAM" id="SSF56300">
    <property type="entry name" value="Metallo-dependent phosphatases"/>
    <property type="match status" value="1"/>
</dbReference>
<keyword evidence="4" id="KW-0255">Endonuclease</keyword>
<reference evidence="6 7" key="1">
    <citation type="submission" date="2022-11" db="EMBL/GenBank/DDBJ databases">
        <title>The characterization of three novel Bacteroidetes species and genomic analysis of their roles in tidal elemental geochemical cycles.</title>
        <authorList>
            <person name="Ma K."/>
        </authorList>
    </citation>
    <scope>NUCLEOTIDE SEQUENCE [LARGE SCALE GENOMIC DNA]</scope>
    <source>
        <strain evidence="6 7">M17</strain>
    </source>
</reference>
<dbReference type="Gene3D" id="3.60.21.10">
    <property type="match status" value="1"/>
</dbReference>
<comment type="caution">
    <text evidence="6">The sequence shown here is derived from an EMBL/GenBank/DDBJ whole genome shotgun (WGS) entry which is preliminary data.</text>
</comment>
<evidence type="ECO:0000256" key="4">
    <source>
        <dbReference type="RuleBase" id="RU363069"/>
    </source>
</evidence>
<dbReference type="InterPro" id="IPR029052">
    <property type="entry name" value="Metallo-depent_PP-like"/>
</dbReference>